<dbReference type="InterPro" id="IPR050317">
    <property type="entry name" value="Plant_Fungal_Acyltransferase"/>
</dbReference>
<dbReference type="EMBL" id="JAXOVC010000001">
    <property type="protein sequence ID" value="KAK4507011.1"/>
    <property type="molecule type" value="Genomic_DNA"/>
</dbReference>
<evidence type="ECO:0000256" key="1">
    <source>
        <dbReference type="ARBA" id="ARBA00022679"/>
    </source>
</evidence>
<feature type="domain" description="Trichothecene 3-O-acetyltransferase-like N-terminal" evidence="3">
    <location>
        <begin position="113"/>
        <end position="201"/>
    </location>
</feature>
<proteinExistence type="predicted"/>
<dbReference type="Proteomes" id="UP001305779">
    <property type="component" value="Unassembled WGS sequence"/>
</dbReference>
<dbReference type="PANTHER" id="PTHR31642:SF310">
    <property type="entry name" value="FATTY ALCOHOL:CAFFEOYL-COA ACYLTRANSFERASE"/>
    <property type="match status" value="1"/>
</dbReference>
<feature type="region of interest" description="Disordered" evidence="2">
    <location>
        <begin position="73"/>
        <end position="102"/>
    </location>
</feature>
<reference evidence="4 5" key="1">
    <citation type="journal article" date="2023" name="G3 (Bethesda)">
        <title>A chromosome-level genome assembly of Zasmidium syzygii isolated from banana leaves.</title>
        <authorList>
            <person name="van Westerhoven A.C."/>
            <person name="Mehrabi R."/>
            <person name="Talebi R."/>
            <person name="Steentjes M.B.F."/>
            <person name="Corcolon B."/>
            <person name="Chong P.A."/>
            <person name="Kema G.H.J."/>
            <person name="Seidl M.F."/>
        </authorList>
    </citation>
    <scope>NUCLEOTIDE SEQUENCE [LARGE SCALE GENOMIC DNA]</scope>
    <source>
        <strain evidence="4 5">P124</strain>
    </source>
</reference>
<dbReference type="Pfam" id="PF02458">
    <property type="entry name" value="Transferase"/>
    <property type="match status" value="1"/>
</dbReference>
<dbReference type="PANTHER" id="PTHR31642">
    <property type="entry name" value="TRICHOTHECENE 3-O-ACETYLTRANSFERASE"/>
    <property type="match status" value="1"/>
</dbReference>
<name>A0ABR0F0U2_ZASCE</name>
<dbReference type="InterPro" id="IPR023213">
    <property type="entry name" value="CAT-like_dom_sf"/>
</dbReference>
<protein>
    <recommendedName>
        <fullName evidence="3">Trichothecene 3-O-acetyltransferase-like N-terminal domain-containing protein</fullName>
    </recommendedName>
</protein>
<accession>A0ABR0F0U2</accession>
<evidence type="ECO:0000256" key="2">
    <source>
        <dbReference type="SAM" id="MobiDB-lite"/>
    </source>
</evidence>
<keyword evidence="5" id="KW-1185">Reference proteome</keyword>
<evidence type="ECO:0000313" key="5">
    <source>
        <dbReference type="Proteomes" id="UP001305779"/>
    </source>
</evidence>
<gene>
    <name evidence="4" type="ORF">PRZ48_000745</name>
</gene>
<comment type="caution">
    <text evidence="4">The sequence shown here is derived from an EMBL/GenBank/DDBJ whole genome shotgun (WGS) entry which is preliminary data.</text>
</comment>
<dbReference type="Pfam" id="PF22664">
    <property type="entry name" value="TRI-like_N"/>
    <property type="match status" value="1"/>
</dbReference>
<dbReference type="Gene3D" id="3.30.559.10">
    <property type="entry name" value="Chloramphenicol acetyltransferase-like domain"/>
    <property type="match status" value="2"/>
</dbReference>
<evidence type="ECO:0000259" key="3">
    <source>
        <dbReference type="Pfam" id="PF22664"/>
    </source>
</evidence>
<organism evidence="4 5">
    <name type="scientific">Zasmidium cellare</name>
    <name type="common">Wine cellar mold</name>
    <name type="synonym">Racodium cellare</name>
    <dbReference type="NCBI Taxonomy" id="395010"/>
    <lineage>
        <taxon>Eukaryota</taxon>
        <taxon>Fungi</taxon>
        <taxon>Dikarya</taxon>
        <taxon>Ascomycota</taxon>
        <taxon>Pezizomycotina</taxon>
        <taxon>Dothideomycetes</taxon>
        <taxon>Dothideomycetidae</taxon>
        <taxon>Mycosphaerellales</taxon>
        <taxon>Mycosphaerellaceae</taxon>
        <taxon>Zasmidium</taxon>
    </lineage>
</organism>
<dbReference type="InterPro" id="IPR054710">
    <property type="entry name" value="Tri101-like_N"/>
</dbReference>
<evidence type="ECO:0000313" key="4">
    <source>
        <dbReference type="EMBL" id="KAK4507011.1"/>
    </source>
</evidence>
<sequence>MDSNDHDTITYRLSSIDQSLIRAYVRYALCFPNNKGQDDQKFQKEVAENLQKNVKRAITYMPILAGKVYEIDEEGESSSGDGGDSSELASYDEEMEEEQRGRVEARVTLAQVKDFEPTIKVLSEDEFPHTYEALSAEKMPANTLINQALTPLPDSPSGDGNGAAAFAVQANFIKGGVIVCFYLHHSVADLKGLAAFIRHMSISPGVLPGNCLSLEKLKEDISPGVHAGKSLTLEKLKEDASQQNAWRDRLSGSRGIKPDLSQHPEYDVTIRKPLAPAKGTSRVLTFSRDMLDGTKVMVNERYQYMYDEPDTRLSAFDCLAGVLWKAITRARFPASAQMSGKTSRIFIPVDMAKRVDPPLPEGFYGNSVLFSSVDMPLSQLTVPFDISTMAPIARRIREGTASMTDAKARSAIAIINDAEDVKTLNHPNIDFSTDVFITNWAELPVGEETKLGLDLGEPEWTRKVSQNQSAYGCVLLPLKDTPNVWEVMISLSEEAMERLLDDVGLAPFVLHVA</sequence>
<keyword evidence="1" id="KW-0808">Transferase</keyword>